<dbReference type="AlphaFoldDB" id="A0A1X1PNG4"/>
<dbReference type="Gene3D" id="3.40.50.850">
    <property type="entry name" value="Isochorismatase-like"/>
    <property type="match status" value="1"/>
</dbReference>
<dbReference type="GO" id="GO:0016787">
    <property type="term" value="F:hydrolase activity"/>
    <property type="evidence" value="ECO:0007669"/>
    <property type="project" value="UniProtKB-KW"/>
</dbReference>
<dbReference type="EMBL" id="CADIKG010000001">
    <property type="protein sequence ID" value="CAB3748451.1"/>
    <property type="molecule type" value="Genomic_DNA"/>
</dbReference>
<proteinExistence type="predicted"/>
<dbReference type="Proteomes" id="UP000494135">
    <property type="component" value="Unassembled WGS sequence"/>
</dbReference>
<evidence type="ECO:0000259" key="2">
    <source>
        <dbReference type="Pfam" id="PF00857"/>
    </source>
</evidence>
<evidence type="ECO:0000256" key="1">
    <source>
        <dbReference type="ARBA" id="ARBA00022801"/>
    </source>
</evidence>
<dbReference type="Pfam" id="PF00857">
    <property type="entry name" value="Isochorismatase"/>
    <property type="match status" value="1"/>
</dbReference>
<evidence type="ECO:0000313" key="4">
    <source>
        <dbReference type="EMBL" id="ORT88793.1"/>
    </source>
</evidence>
<feature type="domain" description="Isochorismatase-like" evidence="2">
    <location>
        <begin position="10"/>
        <end position="177"/>
    </location>
</feature>
<sequence>MSATRLDTNTALVVIDLQKGIVALPTAHPVEPVIAHTRELLDAFRSRGLPVVLVNVAGGAPGRTEQPPRAASFPADWAELVPELNRQPSDHLVTKKTWGAFTGTGLDAHLKAAGVTQIVLTGVATSIGVESTARQAHELGYNVTLAVDAMTDLNADAHVNSVERLFPRLGETGTTQDIVALLDRRGA</sequence>
<dbReference type="SUPFAM" id="SSF52499">
    <property type="entry name" value="Isochorismatase-like hydrolases"/>
    <property type="match status" value="1"/>
</dbReference>
<evidence type="ECO:0000313" key="5">
    <source>
        <dbReference type="Proteomes" id="UP000193146"/>
    </source>
</evidence>
<name>A0A1X1PNG4_9BURK</name>
<dbReference type="PANTHER" id="PTHR43540">
    <property type="entry name" value="PEROXYUREIDOACRYLATE/UREIDOACRYLATE AMIDOHYDROLASE-RELATED"/>
    <property type="match status" value="1"/>
</dbReference>
<dbReference type="OrthoDB" id="9781985at2"/>
<keyword evidence="5" id="KW-1185">Reference proteome</keyword>
<dbReference type="RefSeq" id="WP_085037348.1">
    <property type="nucleotide sequence ID" value="NZ_CADIKG010000001.1"/>
</dbReference>
<accession>A0A1X1PNG4</accession>
<gene>
    <name evidence="3" type="primary">yecD_1</name>
    <name evidence="4" type="ORF">B7G54_01010</name>
    <name evidence="3" type="ORF">LMG29660_00911</name>
</gene>
<dbReference type="InterPro" id="IPR050272">
    <property type="entry name" value="Isochorismatase-like_hydrls"/>
</dbReference>
<evidence type="ECO:0000313" key="6">
    <source>
        <dbReference type="Proteomes" id="UP000494135"/>
    </source>
</evidence>
<organism evidence="4 5">
    <name type="scientific">Burkholderia puraquae</name>
    <dbReference type="NCBI Taxonomy" id="1904757"/>
    <lineage>
        <taxon>Bacteria</taxon>
        <taxon>Pseudomonadati</taxon>
        <taxon>Pseudomonadota</taxon>
        <taxon>Betaproteobacteria</taxon>
        <taxon>Burkholderiales</taxon>
        <taxon>Burkholderiaceae</taxon>
        <taxon>Burkholderia</taxon>
        <taxon>Burkholderia cepacia complex</taxon>
    </lineage>
</organism>
<dbReference type="CDD" id="cd00431">
    <property type="entry name" value="cysteine_hydrolases"/>
    <property type="match status" value="1"/>
</dbReference>
<dbReference type="EMBL" id="NBYX01000001">
    <property type="protein sequence ID" value="ORT88793.1"/>
    <property type="molecule type" value="Genomic_DNA"/>
</dbReference>
<protein>
    <submittedName>
        <fullName evidence="4">Hydrolase</fullName>
    </submittedName>
    <submittedName>
        <fullName evidence="3">Isochorismatase family protein YecD</fullName>
        <ecNumber evidence="3">3.-.-.-</ecNumber>
    </submittedName>
</protein>
<keyword evidence="1 4" id="KW-0378">Hydrolase</keyword>
<reference evidence="3 6" key="2">
    <citation type="submission" date="2020-04" db="EMBL/GenBank/DDBJ databases">
        <authorList>
            <person name="De Canck E."/>
        </authorList>
    </citation>
    <scope>NUCLEOTIDE SEQUENCE [LARGE SCALE GENOMIC DNA]</scope>
    <source>
        <strain evidence="3 6">LMG 29660</strain>
    </source>
</reference>
<dbReference type="PANTHER" id="PTHR43540:SF7">
    <property type="entry name" value="ISOCHORISMATASE FAMILY PROTEIN YECD"/>
    <property type="match status" value="1"/>
</dbReference>
<dbReference type="InterPro" id="IPR000868">
    <property type="entry name" value="Isochorismatase-like_dom"/>
</dbReference>
<reference evidence="4 5" key="1">
    <citation type="submission" date="2017-04" db="EMBL/GenBank/DDBJ databases">
        <title>Burkholderia puraquae sp. nov., a novel Burkholderia cepacia complex species from hospital setting samples.</title>
        <authorList>
            <person name="Martina P."/>
            <person name="Leguizamon M."/>
            <person name="Prieto C."/>
            <person name="Sousa S."/>
            <person name="Montanaro P."/>
            <person name="Draghi W."/>
            <person name="Staembler M."/>
            <person name="Bettiol M."/>
            <person name="Figoli C."/>
            <person name="Palau J."/>
            <person name="Alvarez F."/>
            <person name="Benetti S."/>
            <person name="Anchat E."/>
            <person name="Vescina C."/>
            <person name="Ferreras J."/>
            <person name="Lasch P."/>
            <person name="Lagares A."/>
            <person name="Zorreguieta A."/>
            <person name="Yantorno O."/>
            <person name="Bosch A."/>
        </authorList>
    </citation>
    <scope>NUCLEOTIDE SEQUENCE [LARGE SCALE GENOMIC DNA]</scope>
    <source>
        <strain evidence="4 5">CAMPA 1040</strain>
    </source>
</reference>
<dbReference type="Proteomes" id="UP000193146">
    <property type="component" value="Unassembled WGS sequence"/>
</dbReference>
<evidence type="ECO:0000313" key="3">
    <source>
        <dbReference type="EMBL" id="CAB3748451.1"/>
    </source>
</evidence>
<dbReference type="InterPro" id="IPR036380">
    <property type="entry name" value="Isochorismatase-like_sf"/>
</dbReference>
<dbReference type="EC" id="3.-.-.-" evidence="3"/>